<feature type="transmembrane region" description="Helical" evidence="6">
    <location>
        <begin position="44"/>
        <end position="66"/>
    </location>
</feature>
<dbReference type="RefSeq" id="WP_092982476.1">
    <property type="nucleotide sequence ID" value="NZ_FOYQ01000002.1"/>
</dbReference>
<dbReference type="InterPro" id="IPR045062">
    <property type="entry name" value="Cyt_c_biogenesis_CcsA/CcmC"/>
</dbReference>
<dbReference type="PANTHER" id="PTHR30071">
    <property type="entry name" value="HEME EXPORTER PROTEIN C"/>
    <property type="match status" value="1"/>
</dbReference>
<dbReference type="GO" id="GO:0017004">
    <property type="term" value="P:cytochrome complex assembly"/>
    <property type="evidence" value="ECO:0007669"/>
    <property type="project" value="UniProtKB-KW"/>
</dbReference>
<proteinExistence type="predicted"/>
<dbReference type="GO" id="GO:0020037">
    <property type="term" value="F:heme binding"/>
    <property type="evidence" value="ECO:0007669"/>
    <property type="project" value="InterPro"/>
</dbReference>
<feature type="transmembrane region" description="Helical" evidence="6">
    <location>
        <begin position="1029"/>
        <end position="1049"/>
    </location>
</feature>
<evidence type="ECO:0000259" key="8">
    <source>
        <dbReference type="Pfam" id="PF05140"/>
    </source>
</evidence>
<evidence type="ECO:0000259" key="7">
    <source>
        <dbReference type="Pfam" id="PF01578"/>
    </source>
</evidence>
<comment type="subcellular location">
    <subcellularLocation>
        <location evidence="1">Membrane</location>
        <topology evidence="1">Multi-pass membrane protein</topology>
    </subcellularLocation>
</comment>
<dbReference type="Pfam" id="PF05140">
    <property type="entry name" value="ResB"/>
    <property type="match status" value="1"/>
</dbReference>
<evidence type="ECO:0000256" key="4">
    <source>
        <dbReference type="ARBA" id="ARBA00022989"/>
    </source>
</evidence>
<feature type="transmembrane region" description="Helical" evidence="6">
    <location>
        <begin position="436"/>
        <end position="456"/>
    </location>
</feature>
<feature type="transmembrane region" description="Helical" evidence="6">
    <location>
        <begin position="1069"/>
        <end position="1087"/>
    </location>
</feature>
<dbReference type="OrthoDB" id="9814290at2"/>
<evidence type="ECO:0000256" key="2">
    <source>
        <dbReference type="ARBA" id="ARBA00022692"/>
    </source>
</evidence>
<keyword evidence="3" id="KW-0201">Cytochrome c-type biogenesis</keyword>
<dbReference type="STRING" id="400055.SAMN04490243_2024"/>
<keyword evidence="2 6" id="KW-0812">Transmembrane</keyword>
<evidence type="ECO:0000313" key="10">
    <source>
        <dbReference type="Proteomes" id="UP000199534"/>
    </source>
</evidence>
<dbReference type="Pfam" id="PF01578">
    <property type="entry name" value="Cytochrom_C_asm"/>
    <property type="match status" value="1"/>
</dbReference>
<name>A0A1I6H0T3_9FLAO</name>
<reference evidence="9 10" key="1">
    <citation type="submission" date="2016-10" db="EMBL/GenBank/DDBJ databases">
        <authorList>
            <person name="de Groot N.N."/>
        </authorList>
    </citation>
    <scope>NUCLEOTIDE SEQUENCE [LARGE SCALE GENOMIC DNA]</scope>
    <source>
        <strain evidence="9 10">DSM 21019</strain>
    </source>
</reference>
<feature type="transmembrane region" description="Helical" evidence="6">
    <location>
        <begin position="915"/>
        <end position="948"/>
    </location>
</feature>
<accession>A0A1I6H0T3</accession>
<dbReference type="EMBL" id="FOYQ01000002">
    <property type="protein sequence ID" value="SFR48086.1"/>
    <property type="molecule type" value="Genomic_DNA"/>
</dbReference>
<evidence type="ECO:0000313" key="9">
    <source>
        <dbReference type="EMBL" id="SFR48086.1"/>
    </source>
</evidence>
<evidence type="ECO:0000256" key="6">
    <source>
        <dbReference type="SAM" id="Phobius"/>
    </source>
</evidence>
<evidence type="ECO:0000256" key="5">
    <source>
        <dbReference type="ARBA" id="ARBA00023136"/>
    </source>
</evidence>
<feature type="transmembrane region" description="Helical" evidence="6">
    <location>
        <begin position="12"/>
        <end position="32"/>
    </location>
</feature>
<feature type="transmembrane region" description="Helical" evidence="6">
    <location>
        <begin position="825"/>
        <end position="847"/>
    </location>
</feature>
<keyword evidence="5 6" id="KW-0472">Membrane</keyword>
<evidence type="ECO:0000256" key="3">
    <source>
        <dbReference type="ARBA" id="ARBA00022748"/>
    </source>
</evidence>
<organism evidence="9 10">
    <name type="scientific">Robiginitalea myxolifaciens</name>
    <dbReference type="NCBI Taxonomy" id="400055"/>
    <lineage>
        <taxon>Bacteria</taxon>
        <taxon>Pseudomonadati</taxon>
        <taxon>Bacteroidota</taxon>
        <taxon>Flavobacteriia</taxon>
        <taxon>Flavobacteriales</taxon>
        <taxon>Flavobacteriaceae</taxon>
        <taxon>Robiginitalea</taxon>
    </lineage>
</organism>
<feature type="transmembrane region" description="Helical" evidence="6">
    <location>
        <begin position="859"/>
        <end position="875"/>
    </location>
</feature>
<feature type="transmembrane region" description="Helical" evidence="6">
    <location>
        <begin position="969"/>
        <end position="989"/>
    </location>
</feature>
<keyword evidence="10" id="KW-1185">Reference proteome</keyword>
<feature type="transmembrane region" description="Helical" evidence="6">
    <location>
        <begin position="794"/>
        <end position="813"/>
    </location>
</feature>
<dbReference type="Proteomes" id="UP000199534">
    <property type="component" value="Unassembled WGS sequence"/>
</dbReference>
<dbReference type="InterPro" id="IPR007816">
    <property type="entry name" value="ResB-like_domain"/>
</dbReference>
<dbReference type="GO" id="GO:0005886">
    <property type="term" value="C:plasma membrane"/>
    <property type="evidence" value="ECO:0007669"/>
    <property type="project" value="TreeGrafter"/>
</dbReference>
<feature type="transmembrane region" description="Helical" evidence="6">
    <location>
        <begin position="477"/>
        <end position="496"/>
    </location>
</feature>
<feature type="transmembrane region" description="Helical" evidence="6">
    <location>
        <begin position="882"/>
        <end position="900"/>
    </location>
</feature>
<dbReference type="InterPro" id="IPR002541">
    <property type="entry name" value="Cyt_c_assembly"/>
</dbReference>
<dbReference type="PANTHER" id="PTHR30071:SF1">
    <property type="entry name" value="CYTOCHROME B_B6 PROTEIN-RELATED"/>
    <property type="match status" value="1"/>
</dbReference>
<gene>
    <name evidence="9" type="ORF">SAMN04490243_2024</name>
</gene>
<keyword evidence="4 6" id="KW-1133">Transmembrane helix</keyword>
<feature type="domain" description="Cytochrome c assembly protein" evidence="7">
    <location>
        <begin position="853"/>
        <end position="1057"/>
    </location>
</feature>
<sequence>MLKAFEKFLFSTRFMAVLFLGLAVAMAFGTFIESWYSTETARVWIYNTWWFEGIMVLFVVNFFGNIQRYRLLQWKKWPVLLLHLSWILIIVGAAITRYISFEGMMPIREGATERVFYSDKTYLTLLVDGEMNGQTMRKPLQEEIIVTEEALKSGLPWNTDFDGTPVRVDYAGFVKGAELGIVPDPAGDQYLKVVESGGGTRHEHYLKEGEIANIHNILFTYNNRQAGAVNIIINDSIQSIESPFAGSFMRMADQFSGVVAADSIQQLQMRSLYTLGSQQFVLPDPPVRGRYDVVAIPENERTDNDLDALLVDVTIGSETQQLKLLGSKGRAEYNEPSTIGGLQVRGSYGSKVYELPFSITLNDFIAEKYPGTEQGYASFMSKITVRDSLGGERPFDYDIYMNHVLDHKGYRFFQASFSPDEKGTVLSVNHDWWGTWITYIGYFLLYIGLMGIMFFGKTRFKDLGAQLEKLKKKKARQAAAGLFFLGMLLGVTQVQAQQTQGTDPQAAIPVNSPPVSNSQTEAAALNPAVEQDHLHRQLPPKELIDSLILATAIPLEQAEAFGHLVIQDDGGRMKPVNTFSSELLRKISFKSTYNGLSSDQVLLSMLMQPNLWTVAEFIALDKKTQNDSIRSMIGVPKDREYVRLIEFFDENAQNKLDPVLREAFATNTPDKFQQDFKDAYFRLGLLNRALSGEILKIFPLIDDSNNKWISAPDYATGDYVVRDTLYSNFIRNSMNFYLMTLQQAQQTGDYSEADKLLAAFRQNQLNHGSAVRPSDNRIETEVVYNKLDIFNRLYKYYALSGLLLFFVLVFQIFRERRIWDIGNFFFKGVIWLLFFWHTIGLVLRWYISGHAPWSDAYESILYVSWATMAMGLALGRKSDMTIAASAFVTSMLLWIAHQSWVDPAIANLQPVLDSYWLMIHVAVIVGSYGPLTVGMILGVVSLILILLTTKKNRERMKLNLRELTVINELSLTVGLVMLTIGNFLGGQWANESWGRYWGWDPKETWALISIMVYAFVIHTRLIPGLRGNWTFNFLSILAFSSIMMTYFGVNFYLAGLHSYASGAQVITPSFVWYTLLGVLILGVLSRWRYQVHYHKK</sequence>
<dbReference type="AlphaFoldDB" id="A0A1I6H0T3"/>
<protein>
    <submittedName>
        <fullName evidence="9">Cytochrome c-type biogenesis protein CcsB</fullName>
    </submittedName>
</protein>
<feature type="transmembrane region" description="Helical" evidence="6">
    <location>
        <begin position="1004"/>
        <end position="1022"/>
    </location>
</feature>
<feature type="transmembrane region" description="Helical" evidence="6">
    <location>
        <begin position="78"/>
        <end position="99"/>
    </location>
</feature>
<feature type="domain" description="ResB-like" evidence="8">
    <location>
        <begin position="348"/>
        <end position="421"/>
    </location>
</feature>
<evidence type="ECO:0000256" key="1">
    <source>
        <dbReference type="ARBA" id="ARBA00004141"/>
    </source>
</evidence>